<sequence>MPSFYSSPGTPNHSPSITTEDVTWEIKRKGHFPQDIVFSLRTPTSMKAGEQAYIQYDLDKSNAEMALDFGLVESRPDRGVYTLMLDVPKSDPFYGDKVGILESEGLKGTEYFGIVLGQALSPDMLPYLRVVALGGTDALLLEESILRNSIWGHLKLPVS</sequence>
<dbReference type="InterPro" id="IPR046341">
    <property type="entry name" value="SET_dom_sf"/>
</dbReference>
<evidence type="ECO:0000313" key="2">
    <source>
        <dbReference type="EMBL" id="KAK1290979.1"/>
    </source>
</evidence>
<dbReference type="AlphaFoldDB" id="A0AAV9CQG9"/>
<dbReference type="Gene3D" id="3.90.1410.10">
    <property type="entry name" value="set domain protein methyltransferase, domain 1"/>
    <property type="match status" value="1"/>
</dbReference>
<reference evidence="2" key="2">
    <citation type="submission" date="2023-06" db="EMBL/GenBank/DDBJ databases">
        <authorList>
            <person name="Ma L."/>
            <person name="Liu K.-W."/>
            <person name="Li Z."/>
            <person name="Hsiao Y.-Y."/>
            <person name="Qi Y."/>
            <person name="Fu T."/>
            <person name="Tang G."/>
            <person name="Zhang D."/>
            <person name="Sun W.-H."/>
            <person name="Liu D.-K."/>
            <person name="Li Y."/>
            <person name="Chen G.-Z."/>
            <person name="Liu X.-D."/>
            <person name="Liao X.-Y."/>
            <person name="Jiang Y.-T."/>
            <person name="Yu X."/>
            <person name="Hao Y."/>
            <person name="Huang J."/>
            <person name="Zhao X.-W."/>
            <person name="Ke S."/>
            <person name="Chen Y.-Y."/>
            <person name="Wu W.-L."/>
            <person name="Hsu J.-L."/>
            <person name="Lin Y.-F."/>
            <person name="Huang M.-D."/>
            <person name="Li C.-Y."/>
            <person name="Huang L."/>
            <person name="Wang Z.-W."/>
            <person name="Zhao X."/>
            <person name="Zhong W.-Y."/>
            <person name="Peng D.-H."/>
            <person name="Ahmad S."/>
            <person name="Lan S."/>
            <person name="Zhang J.-S."/>
            <person name="Tsai W.-C."/>
            <person name="Van De Peer Y."/>
            <person name="Liu Z.-J."/>
        </authorList>
    </citation>
    <scope>NUCLEOTIDE SEQUENCE</scope>
    <source>
        <strain evidence="2">CP</strain>
        <tissue evidence="2">Leaves</tissue>
    </source>
</reference>
<gene>
    <name evidence="2" type="ORF">QJS10_CPB18g01443</name>
</gene>
<protein>
    <recommendedName>
        <fullName evidence="1">Rubisco LSMT substrate-binding domain-containing protein</fullName>
    </recommendedName>
</protein>
<dbReference type="EMBL" id="JAUJYO010000018">
    <property type="protein sequence ID" value="KAK1290979.1"/>
    <property type="molecule type" value="Genomic_DNA"/>
</dbReference>
<comment type="caution">
    <text evidence="2">The sequence shown here is derived from an EMBL/GenBank/DDBJ whole genome shotgun (WGS) entry which is preliminary data.</text>
</comment>
<dbReference type="InterPro" id="IPR036464">
    <property type="entry name" value="Rubisco_LSMT_subst-bd_sf"/>
</dbReference>
<evidence type="ECO:0000313" key="3">
    <source>
        <dbReference type="Proteomes" id="UP001180020"/>
    </source>
</evidence>
<dbReference type="InterPro" id="IPR015353">
    <property type="entry name" value="Rubisco_LSMT_subst-bd"/>
</dbReference>
<dbReference type="Pfam" id="PF09273">
    <property type="entry name" value="Rubis-subs-bind"/>
    <property type="match status" value="1"/>
</dbReference>
<dbReference type="SUPFAM" id="SSF81822">
    <property type="entry name" value="RuBisCo LSMT C-terminal, substrate-binding domain"/>
    <property type="match status" value="1"/>
</dbReference>
<reference evidence="2" key="1">
    <citation type="journal article" date="2023" name="Nat. Commun.">
        <title>Diploid and tetraploid genomes of Acorus and the evolution of monocots.</title>
        <authorList>
            <person name="Ma L."/>
            <person name="Liu K.W."/>
            <person name="Li Z."/>
            <person name="Hsiao Y.Y."/>
            <person name="Qi Y."/>
            <person name="Fu T."/>
            <person name="Tang G.D."/>
            <person name="Zhang D."/>
            <person name="Sun W.H."/>
            <person name="Liu D.K."/>
            <person name="Li Y."/>
            <person name="Chen G.Z."/>
            <person name="Liu X.D."/>
            <person name="Liao X.Y."/>
            <person name="Jiang Y.T."/>
            <person name="Yu X."/>
            <person name="Hao Y."/>
            <person name="Huang J."/>
            <person name="Zhao X.W."/>
            <person name="Ke S."/>
            <person name="Chen Y.Y."/>
            <person name="Wu W.L."/>
            <person name="Hsu J.L."/>
            <person name="Lin Y.F."/>
            <person name="Huang M.D."/>
            <person name="Li C.Y."/>
            <person name="Huang L."/>
            <person name="Wang Z.W."/>
            <person name="Zhao X."/>
            <person name="Zhong W.Y."/>
            <person name="Peng D.H."/>
            <person name="Ahmad S."/>
            <person name="Lan S."/>
            <person name="Zhang J.S."/>
            <person name="Tsai W.C."/>
            <person name="Van de Peer Y."/>
            <person name="Liu Z.J."/>
        </authorList>
    </citation>
    <scope>NUCLEOTIDE SEQUENCE</scope>
    <source>
        <strain evidence="2">CP</strain>
    </source>
</reference>
<name>A0AAV9CQG9_ACOCL</name>
<evidence type="ECO:0000259" key="1">
    <source>
        <dbReference type="Pfam" id="PF09273"/>
    </source>
</evidence>
<proteinExistence type="predicted"/>
<dbReference type="Gene3D" id="3.90.1420.10">
    <property type="entry name" value="Rubisco LSMT, substrate-binding domain"/>
    <property type="match status" value="1"/>
</dbReference>
<accession>A0AAV9CQG9</accession>
<dbReference type="SUPFAM" id="SSF82199">
    <property type="entry name" value="SET domain"/>
    <property type="match status" value="1"/>
</dbReference>
<organism evidence="2 3">
    <name type="scientific">Acorus calamus</name>
    <name type="common">Sweet flag</name>
    <dbReference type="NCBI Taxonomy" id="4465"/>
    <lineage>
        <taxon>Eukaryota</taxon>
        <taxon>Viridiplantae</taxon>
        <taxon>Streptophyta</taxon>
        <taxon>Embryophyta</taxon>
        <taxon>Tracheophyta</taxon>
        <taxon>Spermatophyta</taxon>
        <taxon>Magnoliopsida</taxon>
        <taxon>Liliopsida</taxon>
        <taxon>Acoraceae</taxon>
        <taxon>Acorus</taxon>
    </lineage>
</organism>
<feature type="domain" description="Rubisco LSMT substrate-binding" evidence="1">
    <location>
        <begin position="88"/>
        <end position="146"/>
    </location>
</feature>
<dbReference type="Proteomes" id="UP001180020">
    <property type="component" value="Unassembled WGS sequence"/>
</dbReference>
<keyword evidence="3" id="KW-1185">Reference proteome</keyword>